<feature type="non-terminal residue" evidence="2">
    <location>
        <position position="170"/>
    </location>
</feature>
<feature type="signal peptide" evidence="1">
    <location>
        <begin position="1"/>
        <end position="22"/>
    </location>
</feature>
<name>A0A225UWT8_9STRA</name>
<keyword evidence="1" id="KW-0732">Signal</keyword>
<keyword evidence="3" id="KW-1185">Reference proteome</keyword>
<comment type="caution">
    <text evidence="2">The sequence shown here is derived from an EMBL/GenBank/DDBJ whole genome shotgun (WGS) entry which is preliminary data.</text>
</comment>
<protein>
    <submittedName>
        <fullName evidence="2">RxLR effector protein</fullName>
    </submittedName>
</protein>
<accession>A0A225UWT8</accession>
<organism evidence="2 3">
    <name type="scientific">Phytophthora megakarya</name>
    <dbReference type="NCBI Taxonomy" id="4795"/>
    <lineage>
        <taxon>Eukaryota</taxon>
        <taxon>Sar</taxon>
        <taxon>Stramenopiles</taxon>
        <taxon>Oomycota</taxon>
        <taxon>Peronosporomycetes</taxon>
        <taxon>Peronosporales</taxon>
        <taxon>Peronosporaceae</taxon>
        <taxon>Phytophthora</taxon>
    </lineage>
</organism>
<evidence type="ECO:0000313" key="3">
    <source>
        <dbReference type="Proteomes" id="UP000198211"/>
    </source>
</evidence>
<evidence type="ECO:0000256" key="1">
    <source>
        <dbReference type="SAM" id="SignalP"/>
    </source>
</evidence>
<sequence length="170" mass="19797">MWFYRTTLVVTIITLVFCGTEATSNKISTPPNIPGRLRRLTPSIDSALPNVKDSDERGILSNLKTNLGDWSKTTYWAVLGKSDDYVKKKLGLQTLTGTALTNHPNYRLLTKFRYKIEGRMLGTWFEERLTLNGAWARLKLNQVDQTRVMQTDAYKTYMRYVQMYDDWIYH</sequence>
<dbReference type="OrthoDB" id="129679at2759"/>
<dbReference type="EMBL" id="NBNE01010972">
    <property type="protein sequence ID" value="OWY96996.1"/>
    <property type="molecule type" value="Genomic_DNA"/>
</dbReference>
<reference evidence="3" key="1">
    <citation type="submission" date="2017-03" db="EMBL/GenBank/DDBJ databases">
        <title>Phytopthora megakarya and P. palmivora, two closely related causual agents of cacao black pod achieved similar genome size and gene model numbers by different mechanisms.</title>
        <authorList>
            <person name="Ali S."/>
            <person name="Shao J."/>
            <person name="Larry D.J."/>
            <person name="Kronmiller B."/>
            <person name="Shen D."/>
            <person name="Strem M.D."/>
            <person name="Melnick R.L."/>
            <person name="Guiltinan M.J."/>
            <person name="Tyler B.M."/>
            <person name="Meinhardt L.W."/>
            <person name="Bailey B.A."/>
        </authorList>
    </citation>
    <scope>NUCLEOTIDE SEQUENCE [LARGE SCALE GENOMIC DNA]</scope>
    <source>
        <strain evidence="3">zdho120</strain>
    </source>
</reference>
<proteinExistence type="predicted"/>
<evidence type="ECO:0000313" key="2">
    <source>
        <dbReference type="EMBL" id="OWY96996.1"/>
    </source>
</evidence>
<dbReference type="AlphaFoldDB" id="A0A225UWT8"/>
<feature type="chain" id="PRO_5012149487" evidence="1">
    <location>
        <begin position="23"/>
        <end position="170"/>
    </location>
</feature>
<gene>
    <name evidence="2" type="ORF">PHMEG_00032585</name>
</gene>
<dbReference type="Proteomes" id="UP000198211">
    <property type="component" value="Unassembled WGS sequence"/>
</dbReference>